<gene>
    <name evidence="1" type="ORF">PENANT_c029G05539</name>
</gene>
<proteinExistence type="predicted"/>
<comment type="caution">
    <text evidence="1">The sequence shown here is derived from an EMBL/GenBank/DDBJ whole genome shotgun (WGS) entry which is preliminary data.</text>
</comment>
<dbReference type="AlphaFoldDB" id="A0A1V6PVR6"/>
<dbReference type="STRING" id="416450.A0A1V6PVR6"/>
<reference evidence="2" key="1">
    <citation type="journal article" date="2017" name="Nat. Microbiol.">
        <title>Global analysis of biosynthetic gene clusters reveals vast potential of secondary metabolite production in Penicillium species.</title>
        <authorList>
            <person name="Nielsen J.C."/>
            <person name="Grijseels S."/>
            <person name="Prigent S."/>
            <person name="Ji B."/>
            <person name="Dainat J."/>
            <person name="Nielsen K.F."/>
            <person name="Frisvad J.C."/>
            <person name="Workman M."/>
            <person name="Nielsen J."/>
        </authorList>
    </citation>
    <scope>NUCLEOTIDE SEQUENCE [LARGE SCALE GENOMIC DNA]</scope>
    <source>
        <strain evidence="2">IBT 31811</strain>
    </source>
</reference>
<keyword evidence="2" id="KW-1185">Reference proteome</keyword>
<dbReference type="OrthoDB" id="422362at2759"/>
<dbReference type="Proteomes" id="UP000191672">
    <property type="component" value="Unassembled WGS sequence"/>
</dbReference>
<accession>A0A1V6PVR6</accession>
<organism evidence="1 2">
    <name type="scientific">Penicillium antarcticum</name>
    <dbReference type="NCBI Taxonomy" id="416450"/>
    <lineage>
        <taxon>Eukaryota</taxon>
        <taxon>Fungi</taxon>
        <taxon>Dikarya</taxon>
        <taxon>Ascomycota</taxon>
        <taxon>Pezizomycotina</taxon>
        <taxon>Eurotiomycetes</taxon>
        <taxon>Eurotiomycetidae</taxon>
        <taxon>Eurotiales</taxon>
        <taxon>Aspergillaceae</taxon>
        <taxon>Penicillium</taxon>
    </lineage>
</organism>
<protein>
    <recommendedName>
        <fullName evidence="3">ATP-grasp domain-containing protein</fullName>
    </recommendedName>
</protein>
<name>A0A1V6PVR6_9EURO</name>
<dbReference type="Gene3D" id="3.30.470.20">
    <property type="entry name" value="ATP-grasp fold, B domain"/>
    <property type="match status" value="1"/>
</dbReference>
<evidence type="ECO:0000313" key="1">
    <source>
        <dbReference type="EMBL" id="OQD81098.1"/>
    </source>
</evidence>
<dbReference type="SUPFAM" id="SSF56059">
    <property type="entry name" value="Glutathione synthetase ATP-binding domain-like"/>
    <property type="match status" value="1"/>
</dbReference>
<sequence>MHQQPVIDQPPGLVEKFDDELYLNDRLRSMGNAFTLPKSWEVKATNDPDSLYAFIKENIPTYPIVGKPVRGRGSHGVKATITAMSPYPESCGYWAMAPVMRFNHDNGIAPYNETVAVTDNSRVISNELADDPAYGMIIRQCERVASLIKATAPIRIDIRRFRPEAGEFAIFDVNMKPNMIGPGRPARKDQASSTAMAATACGWDYTRLLQEILKGASALETFRQYQSPFKYRLFTHCSRYIIALSKA</sequence>
<dbReference type="EMBL" id="MDYN01000029">
    <property type="protein sequence ID" value="OQD81098.1"/>
    <property type="molecule type" value="Genomic_DNA"/>
</dbReference>
<evidence type="ECO:0008006" key="3">
    <source>
        <dbReference type="Google" id="ProtNLM"/>
    </source>
</evidence>
<evidence type="ECO:0000313" key="2">
    <source>
        <dbReference type="Proteomes" id="UP000191672"/>
    </source>
</evidence>